<dbReference type="GO" id="GO:0140007">
    <property type="term" value="C:KICSTOR complex"/>
    <property type="evidence" value="ECO:0007669"/>
    <property type="project" value="TreeGrafter"/>
</dbReference>
<dbReference type="PANTHER" id="PTHR31581:SF1">
    <property type="entry name" value="KICSTOR SUBUNIT 2"/>
    <property type="match status" value="1"/>
</dbReference>
<dbReference type="Pfam" id="PF09404">
    <property type="entry name" value="C12orf66_like"/>
    <property type="match status" value="1"/>
</dbReference>
<dbReference type="Gene3D" id="1.10.3450.30">
    <property type="match status" value="1"/>
</dbReference>
<dbReference type="InterPro" id="IPR038060">
    <property type="entry name" value="C12orf66-like_central_sf"/>
</dbReference>
<dbReference type="Gene3D" id="3.30.450.240">
    <property type="match status" value="1"/>
</dbReference>
<sequence length="386" mass="43751">MGESIPLAALVPMEQAVLETFFSHLDNVEKEREANKSAGGSWLSLLAALAHPAMAEKVYHSLTYLGQKLGSQSFFSRKDSIRTIYTSLHNELKKVVTGRGAPGGTTHMEELLSHLSEQLCFFVQAGMEIAHFYEKMYTLSTQKFINAKELVGLLDNILKKYSSRFHHPILSPVESSFQLKVDVLSHLLKAQAQIAEWKFLPSLVNLHSSQKAVQPPHLFLWLMKLKTMLLAKFSFYFHEALSQQTTASEMKTFTAKANPDLFGKISSFIRKCDASFQGHGYHHPHSYREAPKGVDQYPEWCLCPATGQFLHWPNVIMIMTDRTSDLNSLEKVVHFYDDKVQSTYFLTSPEPHFTIVVIFESKKSERDSHFISFPNEFASLKPGSKG</sequence>
<dbReference type="SUPFAM" id="SSF160651">
    <property type="entry name" value="FLJ32549 C-terminal domain-like"/>
    <property type="match status" value="1"/>
</dbReference>
<organism evidence="1 2">
    <name type="scientific">Jaculus jaculus</name>
    <name type="common">Lesser Egyptian jerboa</name>
    <dbReference type="NCBI Taxonomy" id="51337"/>
    <lineage>
        <taxon>Eukaryota</taxon>
        <taxon>Metazoa</taxon>
        <taxon>Chordata</taxon>
        <taxon>Craniata</taxon>
        <taxon>Vertebrata</taxon>
        <taxon>Euteleostomi</taxon>
        <taxon>Mammalia</taxon>
        <taxon>Eutheria</taxon>
        <taxon>Euarchontoglires</taxon>
        <taxon>Glires</taxon>
        <taxon>Rodentia</taxon>
        <taxon>Myomorpha</taxon>
        <taxon>Dipodoidea</taxon>
        <taxon>Dipodidae</taxon>
        <taxon>Dipodinae</taxon>
        <taxon>Jaculus</taxon>
    </lineage>
</organism>
<dbReference type="GO" id="GO:0034198">
    <property type="term" value="P:cellular response to amino acid starvation"/>
    <property type="evidence" value="ECO:0007669"/>
    <property type="project" value="TreeGrafter"/>
</dbReference>
<dbReference type="PANTHER" id="PTHR31581">
    <property type="entry name" value="KICSTOR COMPLEX PROTEIN C12ORF66"/>
    <property type="match status" value="1"/>
</dbReference>
<evidence type="ECO:0000313" key="2">
    <source>
        <dbReference type="Proteomes" id="UP000694385"/>
    </source>
</evidence>
<reference evidence="1" key="2">
    <citation type="submission" date="2025-09" db="UniProtKB">
        <authorList>
            <consortium name="Ensembl"/>
        </authorList>
    </citation>
    <scope>IDENTIFICATION</scope>
</reference>
<dbReference type="InterPro" id="IPR018544">
    <property type="entry name" value="KICS_2"/>
</dbReference>
<name>A0A8C5LAT9_JACJA</name>
<dbReference type="Proteomes" id="UP000694385">
    <property type="component" value="Unassembled WGS sequence"/>
</dbReference>
<protein>
    <submittedName>
        <fullName evidence="1">Uncharacterized protein</fullName>
    </submittedName>
</protein>
<dbReference type="GO" id="GO:1904262">
    <property type="term" value="P:negative regulation of TORC1 signaling"/>
    <property type="evidence" value="ECO:0007669"/>
    <property type="project" value="TreeGrafter"/>
</dbReference>
<dbReference type="GeneTree" id="ENSGT00390000009583"/>
<reference evidence="1" key="1">
    <citation type="submission" date="2025-08" db="UniProtKB">
        <authorList>
            <consortium name="Ensembl"/>
        </authorList>
    </citation>
    <scope>IDENTIFICATION</scope>
</reference>
<dbReference type="OMA" id="FFRKENT"/>
<dbReference type="AlphaFoldDB" id="A0A8C5LAT9"/>
<dbReference type="Ensembl" id="ENSJJAT00000026945.1">
    <property type="protein sequence ID" value="ENSJJAP00000020397.1"/>
    <property type="gene ID" value="ENSJJAG00000021083.1"/>
</dbReference>
<dbReference type="GO" id="GO:0042149">
    <property type="term" value="P:cellular response to glucose starvation"/>
    <property type="evidence" value="ECO:0007669"/>
    <property type="project" value="TreeGrafter"/>
</dbReference>
<accession>A0A8C5LAT9</accession>
<dbReference type="GO" id="GO:0061462">
    <property type="term" value="P:protein localization to lysosome"/>
    <property type="evidence" value="ECO:0007669"/>
    <property type="project" value="TreeGrafter"/>
</dbReference>
<proteinExistence type="predicted"/>
<evidence type="ECO:0000313" key="1">
    <source>
        <dbReference type="Ensembl" id="ENSJJAP00000020397.1"/>
    </source>
</evidence>
<keyword evidence="2" id="KW-1185">Reference proteome</keyword>
<dbReference type="SUPFAM" id="SSF158548">
    <property type="entry name" value="FLJ32549 domain-like"/>
    <property type="match status" value="1"/>
</dbReference>